<dbReference type="InterPro" id="IPR001647">
    <property type="entry name" value="HTH_TetR"/>
</dbReference>
<gene>
    <name evidence="6" type="ORF">SAMN05443668_13532</name>
</gene>
<dbReference type="EMBL" id="FRCS01000035">
    <property type="protein sequence ID" value="SHN48181.1"/>
    <property type="molecule type" value="Genomic_DNA"/>
</dbReference>
<accession>A0A1M7RPU5</accession>
<feature type="domain" description="HTH tetR-type" evidence="5">
    <location>
        <begin position="1"/>
        <end position="58"/>
    </location>
</feature>
<evidence type="ECO:0000259" key="5">
    <source>
        <dbReference type="PROSITE" id="PS50977"/>
    </source>
</evidence>
<reference evidence="6 7" key="1">
    <citation type="submission" date="2016-11" db="EMBL/GenBank/DDBJ databases">
        <authorList>
            <person name="Jaros S."/>
            <person name="Januszkiewicz K."/>
            <person name="Wedrychowicz H."/>
        </authorList>
    </citation>
    <scope>NUCLEOTIDE SEQUENCE [LARGE SCALE GENOMIC DNA]</scope>
    <source>
        <strain evidence="6 7">DSM 46144</strain>
    </source>
</reference>
<dbReference type="RefSeq" id="WP_218618138.1">
    <property type="nucleotide sequence ID" value="NZ_FRCS01000035.1"/>
</dbReference>
<dbReference type="GO" id="GO:0000976">
    <property type="term" value="F:transcription cis-regulatory region binding"/>
    <property type="evidence" value="ECO:0007669"/>
    <property type="project" value="TreeGrafter"/>
</dbReference>
<keyword evidence="1" id="KW-0805">Transcription regulation</keyword>
<proteinExistence type="predicted"/>
<name>A0A1M7RPU5_9ACTN</name>
<dbReference type="Proteomes" id="UP000184440">
    <property type="component" value="Unassembled WGS sequence"/>
</dbReference>
<keyword evidence="2 4" id="KW-0238">DNA-binding</keyword>
<dbReference type="PROSITE" id="PS50977">
    <property type="entry name" value="HTH_TETR_2"/>
    <property type="match status" value="1"/>
</dbReference>
<dbReference type="Pfam" id="PF00440">
    <property type="entry name" value="TetR_N"/>
    <property type="match status" value="1"/>
</dbReference>
<feature type="DNA-binding region" description="H-T-H motif" evidence="4">
    <location>
        <begin position="21"/>
        <end position="40"/>
    </location>
</feature>
<protein>
    <submittedName>
        <fullName evidence="6">Transcriptional regulator, TetR family</fullName>
    </submittedName>
</protein>
<organism evidence="6 7">
    <name type="scientific">Cryptosporangium aurantiacum</name>
    <dbReference type="NCBI Taxonomy" id="134849"/>
    <lineage>
        <taxon>Bacteria</taxon>
        <taxon>Bacillati</taxon>
        <taxon>Actinomycetota</taxon>
        <taxon>Actinomycetes</taxon>
        <taxon>Cryptosporangiales</taxon>
        <taxon>Cryptosporangiaceae</taxon>
        <taxon>Cryptosporangium</taxon>
    </lineage>
</organism>
<dbReference type="AlphaFoldDB" id="A0A1M7RPU5"/>
<dbReference type="PANTHER" id="PTHR30055:SF234">
    <property type="entry name" value="HTH-TYPE TRANSCRIPTIONAL REGULATOR BETI"/>
    <property type="match status" value="1"/>
</dbReference>
<dbReference type="STRING" id="134849.SAMN05443668_13532"/>
<dbReference type="Gene3D" id="1.10.10.60">
    <property type="entry name" value="Homeodomain-like"/>
    <property type="match status" value="1"/>
</dbReference>
<dbReference type="SUPFAM" id="SSF46689">
    <property type="entry name" value="Homeodomain-like"/>
    <property type="match status" value="1"/>
</dbReference>
<dbReference type="PRINTS" id="PR00455">
    <property type="entry name" value="HTHTETR"/>
</dbReference>
<evidence type="ECO:0000256" key="4">
    <source>
        <dbReference type="PROSITE-ProRule" id="PRU00335"/>
    </source>
</evidence>
<sequence length="199" mass="21622">MDRVIVEAGKRLVLRGGASFTTQELVKEAGVAIKTFYRHFPGKDQLLLAVIEDIVTEQVARYRERTREVADPLARLRLHVLAALSSVGAGAAWPPTSTSRFIVAEHWRLAELYPAEIEQATQPFVGLLADEIRAARAAGRIAPPADVDPTAEMMNLLVRAVFHQYAFAPDPEAGADIGETTWEFCLAGLGVTTAGASNR</sequence>
<dbReference type="InterPro" id="IPR036271">
    <property type="entry name" value="Tet_transcr_reg_TetR-rel_C_sf"/>
</dbReference>
<evidence type="ECO:0000256" key="3">
    <source>
        <dbReference type="ARBA" id="ARBA00023163"/>
    </source>
</evidence>
<evidence type="ECO:0000256" key="1">
    <source>
        <dbReference type="ARBA" id="ARBA00023015"/>
    </source>
</evidence>
<evidence type="ECO:0000313" key="7">
    <source>
        <dbReference type="Proteomes" id="UP000184440"/>
    </source>
</evidence>
<keyword evidence="7" id="KW-1185">Reference proteome</keyword>
<dbReference type="InterPro" id="IPR009057">
    <property type="entry name" value="Homeodomain-like_sf"/>
</dbReference>
<evidence type="ECO:0000256" key="2">
    <source>
        <dbReference type="ARBA" id="ARBA00023125"/>
    </source>
</evidence>
<dbReference type="GO" id="GO:0003700">
    <property type="term" value="F:DNA-binding transcription factor activity"/>
    <property type="evidence" value="ECO:0007669"/>
    <property type="project" value="TreeGrafter"/>
</dbReference>
<dbReference type="Gene3D" id="1.10.357.10">
    <property type="entry name" value="Tetracycline Repressor, domain 2"/>
    <property type="match status" value="1"/>
</dbReference>
<dbReference type="PANTHER" id="PTHR30055">
    <property type="entry name" value="HTH-TYPE TRANSCRIPTIONAL REGULATOR RUTR"/>
    <property type="match status" value="1"/>
</dbReference>
<dbReference type="SUPFAM" id="SSF48498">
    <property type="entry name" value="Tetracyclin repressor-like, C-terminal domain"/>
    <property type="match status" value="1"/>
</dbReference>
<dbReference type="InterPro" id="IPR050109">
    <property type="entry name" value="HTH-type_TetR-like_transc_reg"/>
</dbReference>
<evidence type="ECO:0000313" key="6">
    <source>
        <dbReference type="EMBL" id="SHN48181.1"/>
    </source>
</evidence>
<keyword evidence="3" id="KW-0804">Transcription</keyword>